<dbReference type="Proteomes" id="UP000283090">
    <property type="component" value="Unassembled WGS sequence"/>
</dbReference>
<reference evidence="2 3" key="1">
    <citation type="submission" date="2019-01" db="EMBL/GenBank/DDBJ databases">
        <title>Intercellular communication is required for trap formation in the nematode-trapping fungus Duddingtonia flagrans.</title>
        <authorList>
            <person name="Youssar L."/>
            <person name="Wernet V."/>
            <person name="Hensel N."/>
            <person name="Hildebrandt H.-G."/>
            <person name="Fischer R."/>
        </authorList>
    </citation>
    <scope>NUCLEOTIDE SEQUENCE [LARGE SCALE GENOMIC DNA]</scope>
    <source>
        <strain evidence="2 3">CBS H-5679</strain>
    </source>
</reference>
<evidence type="ECO:0000313" key="2">
    <source>
        <dbReference type="EMBL" id="RVD89353.1"/>
    </source>
</evidence>
<feature type="region of interest" description="Disordered" evidence="1">
    <location>
        <begin position="21"/>
        <end position="52"/>
    </location>
</feature>
<evidence type="ECO:0000313" key="3">
    <source>
        <dbReference type="Proteomes" id="UP000283090"/>
    </source>
</evidence>
<dbReference type="GeneID" id="93582677"/>
<comment type="caution">
    <text evidence="2">The sequence shown here is derived from an EMBL/GenBank/DDBJ whole genome shotgun (WGS) entry which is preliminary data.</text>
</comment>
<keyword evidence="3" id="KW-1185">Reference proteome</keyword>
<evidence type="ECO:0000256" key="1">
    <source>
        <dbReference type="SAM" id="MobiDB-lite"/>
    </source>
</evidence>
<gene>
    <name evidence="2" type="ORF">DFL_000366</name>
</gene>
<accession>A0A437ADK0</accession>
<organism evidence="2 3">
    <name type="scientific">Arthrobotrys flagrans</name>
    <name type="common">Nematode-trapping fungus</name>
    <name type="synonym">Trichothecium flagrans</name>
    <dbReference type="NCBI Taxonomy" id="97331"/>
    <lineage>
        <taxon>Eukaryota</taxon>
        <taxon>Fungi</taxon>
        <taxon>Dikarya</taxon>
        <taxon>Ascomycota</taxon>
        <taxon>Pezizomycotina</taxon>
        <taxon>Orbiliomycetes</taxon>
        <taxon>Orbiliales</taxon>
        <taxon>Orbiliaceae</taxon>
        <taxon>Arthrobotrys</taxon>
    </lineage>
</organism>
<name>A0A437ADK0_ARTFL</name>
<dbReference type="VEuPathDB" id="FungiDB:DFL_000366"/>
<proteinExistence type="predicted"/>
<dbReference type="RefSeq" id="XP_067494897.1">
    <property type="nucleotide sequence ID" value="XM_067632629.1"/>
</dbReference>
<dbReference type="EMBL" id="SAEB01000001">
    <property type="protein sequence ID" value="RVD89353.1"/>
    <property type="molecule type" value="Genomic_DNA"/>
</dbReference>
<sequence length="366" mass="40992">MSSINASEYVLLDNAENATMTPLQTTPSLTPSESLSPALLPVSTSTPTPHTATITTSNVATQSSSSLSNGIQSYESFARDLELKRLEWYLEAAALAYLKCTSDRTAERTNSERAKSLIEQLYPSQNTSSIFRIRLSKYLLKHSQPNRTVAILSHVPTGIDQKELPGVLEKDDRITYWYYKALSTLEVKTALENNSVEEAVKNGMVEAVGYVDPEIRKKWINVGYFLMSVSSLLKDDEVDARFWKNQLPAGYTLPDGIHSTQFALFTDLTLAQFPTINNNNTQPTETARDVSQPEGLTTTDILMRDVARLKRDMNEVYDTVYVNYKEMSERIKAIHGILDGRDNVGGEDLEEVKRRIGYLEGMVLRG</sequence>
<dbReference type="AlphaFoldDB" id="A0A437ADK0"/>
<dbReference type="OrthoDB" id="5409063at2759"/>
<protein>
    <submittedName>
        <fullName evidence="2">Uncharacterized protein</fullName>
    </submittedName>
</protein>